<evidence type="ECO:0000313" key="2">
    <source>
        <dbReference type="EMBL" id="EFX82926.1"/>
    </source>
</evidence>
<dbReference type="HOGENOM" id="CLU_1024000_0_0_1"/>
<protein>
    <recommendedName>
        <fullName evidence="4">B box-type domain-containing protein</fullName>
    </recommendedName>
</protein>
<feature type="compositionally biased region" description="Basic and acidic residues" evidence="1">
    <location>
        <begin position="11"/>
        <end position="25"/>
    </location>
</feature>
<dbReference type="EMBL" id="GL732538">
    <property type="protein sequence ID" value="EFX82926.1"/>
    <property type="molecule type" value="Genomic_DNA"/>
</dbReference>
<feature type="region of interest" description="Disordered" evidence="1">
    <location>
        <begin position="1"/>
        <end position="30"/>
    </location>
</feature>
<dbReference type="InParanoid" id="E9GC37"/>
<dbReference type="AlphaFoldDB" id="E9GC37"/>
<sequence length="272" mass="31257">MDQPPEDPDLNESKKKDEKSERQKDIAAVGPKLLPVLKPTSQTLVHVEAAGHPAAAPLEGLDLFQNVTNPTETTVDVDEMTDIQNDAFTKVVEKERELRKERLKGKEWQSRNEALHGAWTTEIRTIFVNAQLKRRSQFHSVCTVCKKSGRILVCCYDCKQHLCWECDNAFHFFNPLHARVYKTSKNYSTEQLLPTEFMNEFGQKIEKGVGVVAGHLCIKYRNQRCYTVITVKKVRFKVCQFQLHFLRVGRPSMKSTFIQSGYQVILNLTELI</sequence>
<keyword evidence="3" id="KW-1185">Reference proteome</keyword>
<reference evidence="2 3" key="1">
    <citation type="journal article" date="2011" name="Science">
        <title>The ecoresponsive genome of Daphnia pulex.</title>
        <authorList>
            <person name="Colbourne J.K."/>
            <person name="Pfrender M.E."/>
            <person name="Gilbert D."/>
            <person name="Thomas W.K."/>
            <person name="Tucker A."/>
            <person name="Oakley T.H."/>
            <person name="Tokishita S."/>
            <person name="Aerts A."/>
            <person name="Arnold G.J."/>
            <person name="Basu M.K."/>
            <person name="Bauer D.J."/>
            <person name="Caceres C.E."/>
            <person name="Carmel L."/>
            <person name="Casola C."/>
            <person name="Choi J.H."/>
            <person name="Detter J.C."/>
            <person name="Dong Q."/>
            <person name="Dusheyko S."/>
            <person name="Eads B.D."/>
            <person name="Frohlich T."/>
            <person name="Geiler-Samerotte K.A."/>
            <person name="Gerlach D."/>
            <person name="Hatcher P."/>
            <person name="Jogdeo S."/>
            <person name="Krijgsveld J."/>
            <person name="Kriventseva E.V."/>
            <person name="Kultz D."/>
            <person name="Laforsch C."/>
            <person name="Lindquist E."/>
            <person name="Lopez J."/>
            <person name="Manak J.R."/>
            <person name="Muller J."/>
            <person name="Pangilinan J."/>
            <person name="Patwardhan R.P."/>
            <person name="Pitluck S."/>
            <person name="Pritham E.J."/>
            <person name="Rechtsteiner A."/>
            <person name="Rho M."/>
            <person name="Rogozin I.B."/>
            <person name="Sakarya O."/>
            <person name="Salamov A."/>
            <person name="Schaack S."/>
            <person name="Shapiro H."/>
            <person name="Shiga Y."/>
            <person name="Skalitzky C."/>
            <person name="Smith Z."/>
            <person name="Souvorov A."/>
            <person name="Sung W."/>
            <person name="Tang Z."/>
            <person name="Tsuchiya D."/>
            <person name="Tu H."/>
            <person name="Vos H."/>
            <person name="Wang M."/>
            <person name="Wolf Y.I."/>
            <person name="Yamagata H."/>
            <person name="Yamada T."/>
            <person name="Ye Y."/>
            <person name="Shaw J.R."/>
            <person name="Andrews J."/>
            <person name="Crease T.J."/>
            <person name="Tang H."/>
            <person name="Lucas S.M."/>
            <person name="Robertson H.M."/>
            <person name="Bork P."/>
            <person name="Koonin E.V."/>
            <person name="Zdobnov E.M."/>
            <person name="Grigoriev I.V."/>
            <person name="Lynch M."/>
            <person name="Boore J.L."/>
        </authorList>
    </citation>
    <scope>NUCLEOTIDE SEQUENCE [LARGE SCALE GENOMIC DNA]</scope>
</reference>
<proteinExistence type="predicted"/>
<evidence type="ECO:0000313" key="3">
    <source>
        <dbReference type="Proteomes" id="UP000000305"/>
    </source>
</evidence>
<gene>
    <name evidence="2" type="ORF">DAPPUDRAFT_100771</name>
</gene>
<feature type="compositionally biased region" description="Acidic residues" evidence="1">
    <location>
        <begin position="1"/>
        <end position="10"/>
    </location>
</feature>
<dbReference type="Proteomes" id="UP000000305">
    <property type="component" value="Unassembled WGS sequence"/>
</dbReference>
<evidence type="ECO:0000256" key="1">
    <source>
        <dbReference type="SAM" id="MobiDB-lite"/>
    </source>
</evidence>
<organism evidence="2 3">
    <name type="scientific">Daphnia pulex</name>
    <name type="common">Water flea</name>
    <dbReference type="NCBI Taxonomy" id="6669"/>
    <lineage>
        <taxon>Eukaryota</taxon>
        <taxon>Metazoa</taxon>
        <taxon>Ecdysozoa</taxon>
        <taxon>Arthropoda</taxon>
        <taxon>Crustacea</taxon>
        <taxon>Branchiopoda</taxon>
        <taxon>Diplostraca</taxon>
        <taxon>Cladocera</taxon>
        <taxon>Anomopoda</taxon>
        <taxon>Daphniidae</taxon>
        <taxon>Daphnia</taxon>
    </lineage>
</organism>
<accession>E9GC37</accession>
<dbReference type="KEGG" id="dpx:DAPPUDRAFT_100771"/>
<name>E9GC37_DAPPU</name>
<evidence type="ECO:0008006" key="4">
    <source>
        <dbReference type="Google" id="ProtNLM"/>
    </source>
</evidence>